<reference evidence="1 2" key="1">
    <citation type="journal article" date="2022" name="Hortic Res">
        <title>A haplotype resolved chromosomal level avocado genome allows analysis of novel avocado genes.</title>
        <authorList>
            <person name="Nath O."/>
            <person name="Fletcher S.J."/>
            <person name="Hayward A."/>
            <person name="Shaw L.M."/>
            <person name="Masouleh A.K."/>
            <person name="Furtado A."/>
            <person name="Henry R.J."/>
            <person name="Mitter N."/>
        </authorList>
    </citation>
    <scope>NUCLEOTIDE SEQUENCE [LARGE SCALE GENOMIC DNA]</scope>
    <source>
        <strain evidence="2">cv. Hass</strain>
    </source>
</reference>
<protein>
    <submittedName>
        <fullName evidence="1">Uncharacterized protein</fullName>
    </submittedName>
</protein>
<evidence type="ECO:0000313" key="1">
    <source>
        <dbReference type="EMBL" id="KAJ8622765.1"/>
    </source>
</evidence>
<comment type="caution">
    <text evidence="1">The sequence shown here is derived from an EMBL/GenBank/DDBJ whole genome shotgun (WGS) entry which is preliminary data.</text>
</comment>
<keyword evidence="2" id="KW-1185">Reference proteome</keyword>
<dbReference type="Proteomes" id="UP001234297">
    <property type="component" value="Chromosome 10"/>
</dbReference>
<evidence type="ECO:0000313" key="2">
    <source>
        <dbReference type="Proteomes" id="UP001234297"/>
    </source>
</evidence>
<gene>
    <name evidence="1" type="ORF">MRB53_031294</name>
</gene>
<name>A0ACC2KP09_PERAE</name>
<accession>A0ACC2KP09</accession>
<dbReference type="EMBL" id="CM056818">
    <property type="protein sequence ID" value="KAJ8622765.1"/>
    <property type="molecule type" value="Genomic_DNA"/>
</dbReference>
<proteinExistence type="predicted"/>
<sequence>MPPVSDEGTFEVYEKGSEAPKEATNFKALEHNIYKINFDGALFENQNTGGIGVVFRDGRENFKTAVKRREQFVSESYEVEALSTCFAEELGQQHIILEGNCLRVIQALHMISPDPMGHLIEEVNDRLRYFQSTKISHTEREGNIVAHLIARSAAEGDSPVYWIEDPPSFIMDQLNVDVTATF</sequence>
<organism evidence="1 2">
    <name type="scientific">Persea americana</name>
    <name type="common">Avocado</name>
    <dbReference type="NCBI Taxonomy" id="3435"/>
    <lineage>
        <taxon>Eukaryota</taxon>
        <taxon>Viridiplantae</taxon>
        <taxon>Streptophyta</taxon>
        <taxon>Embryophyta</taxon>
        <taxon>Tracheophyta</taxon>
        <taxon>Spermatophyta</taxon>
        <taxon>Magnoliopsida</taxon>
        <taxon>Magnoliidae</taxon>
        <taxon>Laurales</taxon>
        <taxon>Lauraceae</taxon>
        <taxon>Persea</taxon>
    </lineage>
</organism>